<gene>
    <name evidence="1" type="ORF">HINF_LOCUS56115</name>
    <name evidence="2" type="ORF">HINF_LOCUS59781</name>
</gene>
<sequence>MKQYLTVENNSIWIIDSQFQVYKRIQANYDLCCNYKNQKYWEGQICVFQPQLYQAVLNNGQIYIQCFEKIYCLSANLQLELICEIPNINLNNPYSFMHRLFSLNNELFVHNNEKPLNQGSIYKLINGQLEKVAEMCGKFVQCNEKVFVVDLIYNQAVSQLQNDFTLVEVFKIEKACGISFAHNGIIIFNSPEGELVHIIFTLARVLISQYQFKLSAERINQYQLLNHYKILNHYYFQTSEIRFVLSILQQNAGGFPYRSACTKQPRQAPGCLYPSRWLPWLRRCAQRTQVYLKLMIIRVNLQFLYRRPNQYKRKLSEWDIQMRRQNNTVDTINIYIQRTIKLVKLKWHCWNTGFDNMIQPLVIYYQYHE</sequence>
<dbReference type="EMBL" id="CAXDID020000345">
    <property type="protein sequence ID" value="CAL6080258.1"/>
    <property type="molecule type" value="Genomic_DNA"/>
</dbReference>
<dbReference type="Proteomes" id="UP001642409">
    <property type="component" value="Unassembled WGS sequence"/>
</dbReference>
<reference evidence="1" key="1">
    <citation type="submission" date="2023-06" db="EMBL/GenBank/DDBJ databases">
        <authorList>
            <person name="Kurt Z."/>
        </authorList>
    </citation>
    <scope>NUCLEOTIDE SEQUENCE</scope>
</reference>
<evidence type="ECO:0000313" key="1">
    <source>
        <dbReference type="EMBL" id="CAI9968470.1"/>
    </source>
</evidence>
<comment type="caution">
    <text evidence="1">The sequence shown here is derived from an EMBL/GenBank/DDBJ whole genome shotgun (WGS) entry which is preliminary data.</text>
</comment>
<protein>
    <submittedName>
        <fullName evidence="1">Uncharacterized protein</fullName>
    </submittedName>
</protein>
<evidence type="ECO:0000313" key="3">
    <source>
        <dbReference type="Proteomes" id="UP001642409"/>
    </source>
</evidence>
<keyword evidence="3" id="KW-1185">Reference proteome</keyword>
<organism evidence="1">
    <name type="scientific">Hexamita inflata</name>
    <dbReference type="NCBI Taxonomy" id="28002"/>
    <lineage>
        <taxon>Eukaryota</taxon>
        <taxon>Metamonada</taxon>
        <taxon>Diplomonadida</taxon>
        <taxon>Hexamitidae</taxon>
        <taxon>Hexamitinae</taxon>
        <taxon>Hexamita</taxon>
    </lineage>
</organism>
<evidence type="ECO:0000313" key="2">
    <source>
        <dbReference type="EMBL" id="CAL6080258.1"/>
    </source>
</evidence>
<name>A0AA86UR76_9EUKA</name>
<proteinExistence type="predicted"/>
<accession>A0AA86UR76</accession>
<dbReference type="AlphaFoldDB" id="A0AA86UR76"/>
<dbReference type="EMBL" id="CATOUU010001038">
    <property type="protein sequence ID" value="CAI9968470.1"/>
    <property type="molecule type" value="Genomic_DNA"/>
</dbReference>
<reference evidence="2 3" key="2">
    <citation type="submission" date="2024-07" db="EMBL/GenBank/DDBJ databases">
        <authorList>
            <person name="Akdeniz Z."/>
        </authorList>
    </citation>
    <scope>NUCLEOTIDE SEQUENCE [LARGE SCALE GENOMIC DNA]</scope>
</reference>